<name>A0A085N903_9BILA</name>
<keyword evidence="6" id="KW-0378">Hydrolase</keyword>
<evidence type="ECO:0000256" key="3">
    <source>
        <dbReference type="ARBA" id="ARBA00022722"/>
    </source>
</evidence>
<sequence length="783" mass="88290">MPFRYLAYEDNILVETFSENFLLITGKGVSYERLFCRHLELYTDSSVLALVLGADSRDHRLFCQWLRENGHAEPKRLTSQTPANDRRNVYLEGTFALLLMLCYARTLGSVKFVTSNILVNDFLAERVPVQHLTCILIYRAHAVFRSALDAFLLGQIRKKNANCLVKAFSDQPLAFAQGIGKLQRAATLLQVDKVRFLPRFHIEAIKALEQCSPVEEFEVQMTPAFRAVEGFLRELLTACVQELRQCTTGQLPGEVVNVDLAGSQWFDSAIKRHLGTDPQDVLSSKALQLIAGKSTLRISPSLPLSILLLADIARFRQLINCLESQDGKAFSKAVKMLFTSKSTFQKNSGWLFTDAADKLFQTASSMENELPNKWDALSVILAEIYNGEAKELNPLVTIVFVNNDRAAVQLKEHITACWLANEKSPKELSVEIGVEEILGKSFSSVVLIQNSQNRHSALMALYSLHPCSTIIYNADLWLLRELEVYCLTDTTRTSELRIFFLMYSNSMEEERYLKSVSQERVCFEQLFKEELALVITKNVDATILSPEAEQPSQSLVIVDMREFRSDLPTNLHIRGLRILPSTLTVGDYILAPHICVERKATNDLIGSLIHGRLYSQCEAMCTHYKKPILLIQLENFRRSWHKLGDRLAARLVCLTLKFPQLSLVWTVSSLSVADLFIEFKWNRPEPDPEKAVSLGKEIGDPSEDTSASRTYCSTLLHCLPGMGEKNAAAFTAAKLNLRQLFTMDKEGLSKLASSNLIGSDLYNLFNDDFSSAEEVLGKRKRKI</sequence>
<dbReference type="GO" id="GO:0000724">
    <property type="term" value="P:double-strand break repair via homologous recombination"/>
    <property type="evidence" value="ECO:0007669"/>
    <property type="project" value="TreeGrafter"/>
</dbReference>
<dbReference type="Gene3D" id="1.10.150.20">
    <property type="entry name" value="5' to 3' exonuclease, C-terminal subdomain"/>
    <property type="match status" value="1"/>
</dbReference>
<evidence type="ECO:0000256" key="9">
    <source>
        <dbReference type="ARBA" id="ARBA00023242"/>
    </source>
</evidence>
<evidence type="ECO:0000256" key="2">
    <source>
        <dbReference type="ARBA" id="ARBA00010015"/>
    </source>
</evidence>
<dbReference type="EMBL" id="KL367530">
    <property type="protein sequence ID" value="KFD65949.1"/>
    <property type="molecule type" value="Genomic_DNA"/>
</dbReference>
<evidence type="ECO:0000313" key="12">
    <source>
        <dbReference type="EMBL" id="KFD65949.1"/>
    </source>
</evidence>
<feature type="domain" description="ERCC4" evidence="11">
    <location>
        <begin position="555"/>
        <end position="635"/>
    </location>
</feature>
<dbReference type="AlphaFoldDB" id="A0A085N903"/>
<dbReference type="GO" id="GO:0003697">
    <property type="term" value="F:single-stranded DNA binding"/>
    <property type="evidence" value="ECO:0007669"/>
    <property type="project" value="TreeGrafter"/>
</dbReference>
<reference evidence="12" key="1">
    <citation type="journal article" date="2014" name="Nat. Genet.">
        <title>Genome and transcriptome of the porcine whipworm Trichuris suis.</title>
        <authorList>
            <person name="Jex A.R."/>
            <person name="Nejsum P."/>
            <person name="Schwarz E.M."/>
            <person name="Hu L."/>
            <person name="Young N.D."/>
            <person name="Hall R.S."/>
            <person name="Korhonen P.K."/>
            <person name="Liao S."/>
            <person name="Thamsborg S."/>
            <person name="Xia J."/>
            <person name="Xu P."/>
            <person name="Wang S."/>
            <person name="Scheerlinck J.P."/>
            <person name="Hofmann A."/>
            <person name="Sternberg P.W."/>
            <person name="Wang J."/>
            <person name="Gasser R.B."/>
        </authorList>
    </citation>
    <scope>NUCLEOTIDE SEQUENCE [LARGE SCALE GENOMIC DNA]</scope>
    <source>
        <strain evidence="12">DCEP-RM93F</strain>
    </source>
</reference>
<dbReference type="PANTHER" id="PTHR10150:SF0">
    <property type="entry name" value="DNA REPAIR ENDONUCLEASE XPF"/>
    <property type="match status" value="1"/>
</dbReference>
<dbReference type="GO" id="GO:0000110">
    <property type="term" value="C:nucleotide-excision repair factor 1 complex"/>
    <property type="evidence" value="ECO:0007669"/>
    <property type="project" value="TreeGrafter"/>
</dbReference>
<dbReference type="GO" id="GO:1901255">
    <property type="term" value="P:nucleotide-excision repair involved in interstrand cross-link repair"/>
    <property type="evidence" value="ECO:0007669"/>
    <property type="project" value="TreeGrafter"/>
</dbReference>
<keyword evidence="8" id="KW-0234">DNA repair</keyword>
<keyword evidence="4" id="KW-0255">Endonuclease</keyword>
<evidence type="ECO:0000259" key="11">
    <source>
        <dbReference type="SMART" id="SM00891"/>
    </source>
</evidence>
<dbReference type="CDD" id="cd20078">
    <property type="entry name" value="XPF_nuclease_XPF_euk"/>
    <property type="match status" value="1"/>
</dbReference>
<evidence type="ECO:0000256" key="1">
    <source>
        <dbReference type="ARBA" id="ARBA00004123"/>
    </source>
</evidence>
<protein>
    <recommendedName>
        <fullName evidence="10">DNA repair endonuclease XPF</fullName>
    </recommendedName>
</protein>
<dbReference type="FunFam" id="3.40.50.10130:FF:000002">
    <property type="entry name" value="DNA repair endonuclease XPF"/>
    <property type="match status" value="1"/>
</dbReference>
<dbReference type="GO" id="GO:0000712">
    <property type="term" value="P:resolution of meiotic recombination intermediates"/>
    <property type="evidence" value="ECO:0007669"/>
    <property type="project" value="TreeGrafter"/>
</dbReference>
<dbReference type="Pfam" id="PF02732">
    <property type="entry name" value="ERCC4"/>
    <property type="match status" value="1"/>
</dbReference>
<comment type="similarity">
    <text evidence="2">Belongs to the XPF family.</text>
</comment>
<evidence type="ECO:0000256" key="10">
    <source>
        <dbReference type="ARBA" id="ARBA00072370"/>
    </source>
</evidence>
<dbReference type="SUPFAM" id="SSF52980">
    <property type="entry name" value="Restriction endonuclease-like"/>
    <property type="match status" value="1"/>
</dbReference>
<evidence type="ECO:0000256" key="4">
    <source>
        <dbReference type="ARBA" id="ARBA00022759"/>
    </source>
</evidence>
<comment type="subcellular location">
    <subcellularLocation>
        <location evidence="1">Nucleus</location>
    </subcellularLocation>
</comment>
<keyword evidence="3" id="KW-0540">Nuclease</keyword>
<gene>
    <name evidence="12" type="ORF">M514_03894</name>
</gene>
<keyword evidence="7" id="KW-0238">DNA-binding</keyword>
<proteinExistence type="inferred from homology"/>
<evidence type="ECO:0000256" key="6">
    <source>
        <dbReference type="ARBA" id="ARBA00022801"/>
    </source>
</evidence>
<evidence type="ECO:0000256" key="7">
    <source>
        <dbReference type="ARBA" id="ARBA00023125"/>
    </source>
</evidence>
<dbReference type="InterPro" id="IPR047520">
    <property type="entry name" value="XPF_nuclease"/>
</dbReference>
<evidence type="ECO:0000256" key="5">
    <source>
        <dbReference type="ARBA" id="ARBA00022763"/>
    </source>
</evidence>
<keyword evidence="9" id="KW-0539">Nucleus</keyword>
<dbReference type="Gene3D" id="3.40.50.10130">
    <property type="match status" value="1"/>
</dbReference>
<organism evidence="12">
    <name type="scientific">Trichuris suis</name>
    <name type="common">pig whipworm</name>
    <dbReference type="NCBI Taxonomy" id="68888"/>
    <lineage>
        <taxon>Eukaryota</taxon>
        <taxon>Metazoa</taxon>
        <taxon>Ecdysozoa</taxon>
        <taxon>Nematoda</taxon>
        <taxon>Enoplea</taxon>
        <taxon>Dorylaimia</taxon>
        <taxon>Trichinellida</taxon>
        <taxon>Trichuridae</taxon>
        <taxon>Trichuris</taxon>
    </lineage>
</organism>
<evidence type="ECO:0000256" key="8">
    <source>
        <dbReference type="ARBA" id="ARBA00023204"/>
    </source>
</evidence>
<dbReference type="InterPro" id="IPR006166">
    <property type="entry name" value="ERCC4_domain"/>
</dbReference>
<accession>A0A085N903</accession>
<dbReference type="PANTHER" id="PTHR10150">
    <property type="entry name" value="DNA REPAIR ENDONUCLEASE XPF"/>
    <property type="match status" value="1"/>
</dbReference>
<dbReference type="Proteomes" id="UP000030758">
    <property type="component" value="Unassembled WGS sequence"/>
</dbReference>
<dbReference type="SMART" id="SM00891">
    <property type="entry name" value="ERCC4"/>
    <property type="match status" value="1"/>
</dbReference>
<keyword evidence="5" id="KW-0227">DNA damage</keyword>
<dbReference type="GO" id="GO:0000014">
    <property type="term" value="F:single-stranded DNA endodeoxyribonuclease activity"/>
    <property type="evidence" value="ECO:0007669"/>
    <property type="project" value="TreeGrafter"/>
</dbReference>
<dbReference type="InterPro" id="IPR011335">
    <property type="entry name" value="Restrct_endonuc-II-like"/>
</dbReference>
<dbReference type="GO" id="GO:0003684">
    <property type="term" value="F:damaged DNA binding"/>
    <property type="evidence" value="ECO:0007669"/>
    <property type="project" value="TreeGrafter"/>
</dbReference>